<evidence type="ECO:0008006" key="6">
    <source>
        <dbReference type="Google" id="ProtNLM"/>
    </source>
</evidence>
<dbReference type="Pfam" id="PF00621">
    <property type="entry name" value="RhoGEF"/>
    <property type="match status" value="1"/>
</dbReference>
<evidence type="ECO:0000259" key="3">
    <source>
        <dbReference type="PROSITE" id="PS50010"/>
    </source>
</evidence>
<dbReference type="InterPro" id="IPR052233">
    <property type="entry name" value="Rho-type_GEFs"/>
</dbReference>
<dbReference type="InterPro" id="IPR001180">
    <property type="entry name" value="CNH_dom"/>
</dbReference>
<organism evidence="5">
    <name type="scientific">Rhizopus microsporus var. microsporus</name>
    <dbReference type="NCBI Taxonomy" id="86635"/>
    <lineage>
        <taxon>Eukaryota</taxon>
        <taxon>Fungi</taxon>
        <taxon>Fungi incertae sedis</taxon>
        <taxon>Mucoromycota</taxon>
        <taxon>Mucoromycotina</taxon>
        <taxon>Mucoromycetes</taxon>
        <taxon>Mucorales</taxon>
        <taxon>Mucorineae</taxon>
        <taxon>Rhizopodaceae</taxon>
        <taxon>Rhizopus</taxon>
    </lineage>
</organism>
<feature type="domain" description="DH" evidence="3">
    <location>
        <begin position="320"/>
        <end position="510"/>
    </location>
</feature>
<proteinExistence type="predicted"/>
<dbReference type="CDD" id="cd00160">
    <property type="entry name" value="RhoGEF"/>
    <property type="match status" value="1"/>
</dbReference>
<dbReference type="InterPro" id="IPR035899">
    <property type="entry name" value="DBL_dom_sf"/>
</dbReference>
<dbReference type="EMBL" id="KV921856">
    <property type="protein sequence ID" value="ORE11565.1"/>
    <property type="molecule type" value="Genomic_DNA"/>
</dbReference>
<evidence type="ECO:0000259" key="4">
    <source>
        <dbReference type="PROSITE" id="PS50219"/>
    </source>
</evidence>
<evidence type="ECO:0000256" key="1">
    <source>
        <dbReference type="ARBA" id="ARBA00022553"/>
    </source>
</evidence>
<protein>
    <recommendedName>
        <fullName evidence="6">CNH-domain-containing protein</fullName>
    </recommendedName>
</protein>
<gene>
    <name evidence="5" type="ORF">BCV72DRAFT_94435</name>
</gene>
<dbReference type="OrthoDB" id="2272012at2759"/>
<accession>A0A1X0RHQ3</accession>
<dbReference type="AlphaFoldDB" id="A0A1X0RHQ3"/>
<name>A0A1X0RHQ3_RHIZD</name>
<dbReference type="SUPFAM" id="SSF48065">
    <property type="entry name" value="DBL homology domain (DH-domain)"/>
    <property type="match status" value="1"/>
</dbReference>
<dbReference type="Proteomes" id="UP000242414">
    <property type="component" value="Unassembled WGS sequence"/>
</dbReference>
<evidence type="ECO:0000313" key="5">
    <source>
        <dbReference type="EMBL" id="ORE11565.1"/>
    </source>
</evidence>
<feature type="domain" description="CNH" evidence="4">
    <location>
        <begin position="695"/>
        <end position="1002"/>
    </location>
</feature>
<dbReference type="Pfam" id="PF15405">
    <property type="entry name" value="PH_5"/>
    <property type="match status" value="1"/>
</dbReference>
<reference evidence="5" key="1">
    <citation type="journal article" date="2016" name="Proc. Natl. Acad. Sci. U.S.A.">
        <title>Lipid metabolic changes in an early divergent fungus govern the establishment of a mutualistic symbiosis with endobacteria.</title>
        <authorList>
            <person name="Lastovetsky O.A."/>
            <person name="Gaspar M.L."/>
            <person name="Mondo S.J."/>
            <person name="LaButti K.M."/>
            <person name="Sandor L."/>
            <person name="Grigoriev I.V."/>
            <person name="Henry S.A."/>
            <person name="Pawlowska T.E."/>
        </authorList>
    </citation>
    <scope>NUCLEOTIDE SEQUENCE [LARGE SCALE GENOMIC DNA]</scope>
    <source>
        <strain evidence="5">ATCC 52814</strain>
    </source>
</reference>
<dbReference type="PANTHER" id="PTHR46572">
    <property type="entry name" value="RHO1 GDP-GTP EXCHANGE PROTEIN 1-RELATED"/>
    <property type="match status" value="1"/>
</dbReference>
<dbReference type="InterPro" id="IPR000219">
    <property type="entry name" value="DH_dom"/>
</dbReference>
<dbReference type="InterPro" id="IPR011993">
    <property type="entry name" value="PH-like_dom_sf"/>
</dbReference>
<dbReference type="PROSITE" id="PS50219">
    <property type="entry name" value="CNH"/>
    <property type="match status" value="1"/>
</dbReference>
<evidence type="ECO:0000256" key="2">
    <source>
        <dbReference type="ARBA" id="ARBA00022658"/>
    </source>
</evidence>
<dbReference type="SMART" id="SM00036">
    <property type="entry name" value="CNH"/>
    <property type="match status" value="1"/>
</dbReference>
<keyword evidence="2" id="KW-0344">Guanine-nucleotide releasing factor</keyword>
<dbReference type="Gene3D" id="1.20.900.10">
    <property type="entry name" value="Dbl homology (DH) domain"/>
    <property type="match status" value="1"/>
</dbReference>
<keyword evidence="1" id="KW-0597">Phosphoprotein</keyword>
<dbReference type="VEuPathDB" id="FungiDB:BCV72DRAFT_94435"/>
<dbReference type="GO" id="GO:0005085">
    <property type="term" value="F:guanyl-nucleotide exchange factor activity"/>
    <property type="evidence" value="ECO:0007669"/>
    <property type="project" value="UniProtKB-KW"/>
</dbReference>
<dbReference type="Pfam" id="PF00780">
    <property type="entry name" value="CNH"/>
    <property type="match status" value="1"/>
</dbReference>
<dbReference type="InterPro" id="IPR041675">
    <property type="entry name" value="PH_5"/>
</dbReference>
<sequence length="1034" mass="119024">MQRNVSDSVLSMSRLSSVMRDVNTFISELDQPSSSPPRSQSFQQFSNTEYQKIERSNTTKTLVNHELTEEACPSFAEPSQKRVQQPCMSPENDYVNRYLKHKDEKTMVETRPLMSSTLSTGTSVSTVVPSNYAYLSALSGAFVKKIRALESIRELFCANVYPESFTGQEAINTLSNLLDGLPEPYCVCIANTLMKTIPPLFEPIHYSQKSIIQGSLYPDEYYTLNEDMTDEMPQGILTGLLGCYTPNCHPNEGCYAPRCPNRYPLAFLEPFGNQELKASKGTIGRTPSSSSHMEQKALSEAWAQNVPKELLETLSKREIARQEAINEMIYSERAYRNDLDTLNDVIVRPLLKDNSIIPSKQRREEFVSEVFGNYRELRELSLGLSNDLISLQQEQAYVPMIGDTLIQHMAYFEGPYTRYCSRMSLAEYLIKQESKVNPRLAMFFIQVEQDKRMRRLALRHFLLSPVTRMQRYPLLISAILKKTDTEHPDYTFLIKCLDMIKSVASRSDQMAEHYKRRVEILETNDALVFKPGNPHVDLELTDPRRRLFYQGIMKRRSYEKSDIFLFVFDHMVLMTKYKYRVWKKPIPIQILHLSQRSSQTPPVSTATSRSLMPAASSNNNVASPNYALLYPLTICHLGRHGGTYNFLCSLEEKQKCIQAIEEAKSCLRKRMGEEVCELISLDDSSFRYSATTTLQGKVYCTFPFVTIHMEKILLVGTDNGVYIKSYDGIVRRIITCEEVTQLAVLERHHILLILASKTLKAYPIDLLMSNSKSPDKLGQTLGQHIHFFQIGMCNNRHLVVYKKRKNTSSIFTCLEPLYDLRDSKNQKYITPKTGFKLGGRSHHAWFKKYKEFYVGAEASRIQFLKSKILIVCDRGFEVIDPENLAVGGREIPDRMDPQFNFVNRETIKPIAMYRVHDKFLLCYDKFAFFVNNRNGSLVYRGPQKLPLLCEWEGQPLDIVFQYPYVIVFDAQFIEIRHVDTGELVQIIPGDQIKLTYFQTGDTAEIHGCMTHTIRSDIQQLFYLKLKAYHPRKML</sequence>
<dbReference type="PANTHER" id="PTHR46572:SF1">
    <property type="entry name" value="RHO1 GUANINE NUCLEOTIDE EXCHANGE FACTOR TUS1"/>
    <property type="match status" value="1"/>
</dbReference>
<dbReference type="Gene3D" id="2.30.29.30">
    <property type="entry name" value="Pleckstrin-homology domain (PH domain)/Phosphotyrosine-binding domain (PTB)"/>
    <property type="match status" value="1"/>
</dbReference>
<dbReference type="SMART" id="SM00325">
    <property type="entry name" value="RhoGEF"/>
    <property type="match status" value="1"/>
</dbReference>
<dbReference type="PROSITE" id="PS50010">
    <property type="entry name" value="DH_2"/>
    <property type="match status" value="1"/>
</dbReference>